<dbReference type="Pfam" id="PF25019">
    <property type="entry name" value="LRR_R13L1-DRL21"/>
    <property type="match status" value="1"/>
</dbReference>
<dbReference type="SUPFAM" id="SSF52540">
    <property type="entry name" value="P-loop containing nucleoside triphosphate hydrolases"/>
    <property type="match status" value="1"/>
</dbReference>
<protein>
    <submittedName>
        <fullName evidence="13">Uncharacterized protein</fullName>
    </submittedName>
</protein>
<evidence type="ECO:0000259" key="9">
    <source>
        <dbReference type="Pfam" id="PF18052"/>
    </source>
</evidence>
<dbReference type="InterPro" id="IPR003591">
    <property type="entry name" value="Leu-rich_rpt_typical-subtyp"/>
</dbReference>
<keyword evidence="2" id="KW-0433">Leucine-rich repeat</keyword>
<dbReference type="InParanoid" id="A0A1B6PU07"/>
<dbReference type="GO" id="GO:0051707">
    <property type="term" value="P:response to other organism"/>
    <property type="evidence" value="ECO:0007669"/>
    <property type="project" value="UniProtKB-ARBA"/>
</dbReference>
<keyword evidence="3" id="KW-0677">Repeat</keyword>
<dbReference type="InterPro" id="IPR058922">
    <property type="entry name" value="WHD_DRP"/>
</dbReference>
<dbReference type="ExpressionAtlas" id="A0A1B6PU07">
    <property type="expression patterns" value="baseline and differential"/>
</dbReference>
<dbReference type="Gramene" id="KXG29156">
    <property type="protein sequence ID" value="KXG29156"/>
    <property type="gene ID" value="SORBI_3005G220200"/>
</dbReference>
<dbReference type="InterPro" id="IPR036388">
    <property type="entry name" value="WH-like_DNA-bd_sf"/>
</dbReference>
<dbReference type="GO" id="GO:0035556">
    <property type="term" value="P:intracellular signal transduction"/>
    <property type="evidence" value="ECO:0000318"/>
    <property type="project" value="GO_Central"/>
</dbReference>
<evidence type="ECO:0000256" key="4">
    <source>
        <dbReference type="ARBA" id="ARBA00022741"/>
    </source>
</evidence>
<dbReference type="Gene3D" id="3.40.50.300">
    <property type="entry name" value="P-loop containing nucleotide triphosphate hydrolases"/>
    <property type="match status" value="1"/>
</dbReference>
<evidence type="ECO:0000256" key="6">
    <source>
        <dbReference type="ARBA" id="ARBA00022840"/>
    </source>
</evidence>
<evidence type="ECO:0000256" key="7">
    <source>
        <dbReference type="ARBA" id="ARBA00023054"/>
    </source>
</evidence>
<dbReference type="Gene3D" id="3.80.10.10">
    <property type="entry name" value="Ribonuclease Inhibitor"/>
    <property type="match status" value="4"/>
</dbReference>
<dbReference type="InterPro" id="IPR001611">
    <property type="entry name" value="Leu-rich_rpt"/>
</dbReference>
<dbReference type="PANTHER" id="PTHR36766:SF73">
    <property type="entry name" value="NB-ARC DOMAIN-CONTAINING PROTEIN"/>
    <property type="match status" value="1"/>
</dbReference>
<feature type="domain" description="NB-ARC" evidence="8">
    <location>
        <begin position="171"/>
        <end position="338"/>
    </location>
</feature>
<proteinExistence type="inferred from homology"/>
<dbReference type="Pfam" id="PF00560">
    <property type="entry name" value="LRR_1"/>
    <property type="match status" value="2"/>
</dbReference>
<keyword evidence="14" id="KW-1185">Reference proteome</keyword>
<accession>A0A1B6PU07</accession>
<reference evidence="13 14" key="1">
    <citation type="journal article" date="2009" name="Nature">
        <title>The Sorghum bicolor genome and the diversification of grasses.</title>
        <authorList>
            <person name="Paterson A.H."/>
            <person name="Bowers J.E."/>
            <person name="Bruggmann R."/>
            <person name="Dubchak I."/>
            <person name="Grimwood J."/>
            <person name="Gundlach H."/>
            <person name="Haberer G."/>
            <person name="Hellsten U."/>
            <person name="Mitros T."/>
            <person name="Poliakov A."/>
            <person name="Schmutz J."/>
            <person name="Spannagl M."/>
            <person name="Tang H."/>
            <person name="Wang X."/>
            <person name="Wicker T."/>
            <person name="Bharti A.K."/>
            <person name="Chapman J."/>
            <person name="Feltus F.A."/>
            <person name="Gowik U."/>
            <person name="Grigoriev I.V."/>
            <person name="Lyons E."/>
            <person name="Maher C.A."/>
            <person name="Martis M."/>
            <person name="Narechania A."/>
            <person name="Otillar R.P."/>
            <person name="Penning B.W."/>
            <person name="Salamov A.A."/>
            <person name="Wang Y."/>
            <person name="Zhang L."/>
            <person name="Carpita N.C."/>
            <person name="Freeling M."/>
            <person name="Gingle A.R."/>
            <person name="Hash C.T."/>
            <person name="Keller B."/>
            <person name="Klein P."/>
            <person name="Kresovich S."/>
            <person name="McCann M.C."/>
            <person name="Ming R."/>
            <person name="Peterson D.G."/>
            <person name="Mehboob-ur-Rahman"/>
            <person name="Ware D."/>
            <person name="Westhoff P."/>
            <person name="Mayer K.F."/>
            <person name="Messing J."/>
            <person name="Rokhsar D.S."/>
        </authorList>
    </citation>
    <scope>NUCLEOTIDE SEQUENCE [LARGE SCALE GENOMIC DNA]</scope>
    <source>
        <strain evidence="14">cv. BTx623</strain>
    </source>
</reference>
<dbReference type="STRING" id="4558.A0A1B6PU07"/>
<dbReference type="InterPro" id="IPR027417">
    <property type="entry name" value="P-loop_NTPase"/>
</dbReference>
<feature type="domain" description="Disease resistance R13L4/SHOC-2-like LRR" evidence="11">
    <location>
        <begin position="542"/>
        <end position="634"/>
    </location>
</feature>
<dbReference type="GO" id="GO:0005524">
    <property type="term" value="F:ATP binding"/>
    <property type="evidence" value="ECO:0007669"/>
    <property type="project" value="UniProtKB-KW"/>
</dbReference>
<dbReference type="InterPro" id="IPR041118">
    <property type="entry name" value="Rx_N"/>
</dbReference>
<evidence type="ECO:0000259" key="8">
    <source>
        <dbReference type="Pfam" id="PF00931"/>
    </source>
</evidence>
<dbReference type="PRINTS" id="PR00364">
    <property type="entry name" value="DISEASERSIST"/>
</dbReference>
<dbReference type="Pfam" id="PF18052">
    <property type="entry name" value="Rx_N"/>
    <property type="match status" value="1"/>
</dbReference>
<dbReference type="AlphaFoldDB" id="A0A1B6PU07"/>
<dbReference type="FunCoup" id="A0A1B6PU07">
    <property type="interactions" value="91"/>
</dbReference>
<dbReference type="Pfam" id="PF23598">
    <property type="entry name" value="LRR_14"/>
    <property type="match status" value="1"/>
</dbReference>
<feature type="domain" description="Disease resistance N-terminal" evidence="9">
    <location>
        <begin position="13"/>
        <end position="93"/>
    </location>
</feature>
<evidence type="ECO:0000259" key="12">
    <source>
        <dbReference type="Pfam" id="PF25019"/>
    </source>
</evidence>
<dbReference type="SUPFAM" id="SSF52058">
    <property type="entry name" value="L domain-like"/>
    <property type="match status" value="1"/>
</dbReference>
<dbReference type="InterPro" id="IPR002182">
    <property type="entry name" value="NB-ARC"/>
</dbReference>
<dbReference type="Gene3D" id="1.20.5.4130">
    <property type="match status" value="1"/>
</dbReference>
<evidence type="ECO:0000256" key="5">
    <source>
        <dbReference type="ARBA" id="ARBA00022821"/>
    </source>
</evidence>
<evidence type="ECO:0000259" key="11">
    <source>
        <dbReference type="Pfam" id="PF23598"/>
    </source>
</evidence>
<evidence type="ECO:0000256" key="2">
    <source>
        <dbReference type="ARBA" id="ARBA00022614"/>
    </source>
</evidence>
<dbReference type="Gene3D" id="1.10.10.10">
    <property type="entry name" value="Winged helix-like DNA-binding domain superfamily/Winged helix DNA-binding domain"/>
    <property type="match status" value="1"/>
</dbReference>
<dbReference type="GO" id="GO:0043531">
    <property type="term" value="F:ADP binding"/>
    <property type="evidence" value="ECO:0007669"/>
    <property type="project" value="InterPro"/>
</dbReference>
<dbReference type="eggNOG" id="ENOG502RZBH">
    <property type="taxonomic scope" value="Eukaryota"/>
</dbReference>
<name>A0A1B6PU07_SORBI</name>
<dbReference type="Gene3D" id="1.10.8.430">
    <property type="entry name" value="Helical domain of apoptotic protease-activating factors"/>
    <property type="match status" value="1"/>
</dbReference>
<dbReference type="Pfam" id="PF00931">
    <property type="entry name" value="NB-ARC"/>
    <property type="match status" value="1"/>
</dbReference>
<dbReference type="InterPro" id="IPR056789">
    <property type="entry name" value="LRR_R13L1-DRL21"/>
</dbReference>
<keyword evidence="4" id="KW-0547">Nucleotide-binding</keyword>
<dbReference type="SUPFAM" id="SSF52047">
    <property type="entry name" value="RNI-like"/>
    <property type="match status" value="2"/>
</dbReference>
<gene>
    <name evidence="13" type="ORF">SORBI_3005G220200</name>
</gene>
<dbReference type="Pfam" id="PF23559">
    <property type="entry name" value="WHD_DRP"/>
    <property type="match status" value="1"/>
</dbReference>
<dbReference type="GO" id="GO:0006952">
    <property type="term" value="P:defense response"/>
    <property type="evidence" value="ECO:0007669"/>
    <property type="project" value="UniProtKB-KW"/>
</dbReference>
<dbReference type="Proteomes" id="UP000000768">
    <property type="component" value="Chromosome 5"/>
</dbReference>
<dbReference type="InterPro" id="IPR032675">
    <property type="entry name" value="LRR_dom_sf"/>
</dbReference>
<dbReference type="InterPro" id="IPR055414">
    <property type="entry name" value="LRR_R13L4/SHOC2-like"/>
</dbReference>
<dbReference type="SMART" id="SM00369">
    <property type="entry name" value="LRR_TYP"/>
    <property type="match status" value="4"/>
</dbReference>
<dbReference type="EMBL" id="CM000764">
    <property type="protein sequence ID" value="KXG29156.1"/>
    <property type="molecule type" value="Genomic_DNA"/>
</dbReference>
<evidence type="ECO:0000256" key="1">
    <source>
        <dbReference type="ARBA" id="ARBA00008894"/>
    </source>
</evidence>
<dbReference type="InterPro" id="IPR042197">
    <property type="entry name" value="Apaf_helical"/>
</dbReference>
<dbReference type="OrthoDB" id="615124at2759"/>
<reference evidence="14" key="2">
    <citation type="journal article" date="2018" name="Plant J.">
        <title>The Sorghum bicolor reference genome: improved assembly, gene annotations, a transcriptome atlas, and signatures of genome organization.</title>
        <authorList>
            <person name="McCormick R.F."/>
            <person name="Truong S.K."/>
            <person name="Sreedasyam A."/>
            <person name="Jenkins J."/>
            <person name="Shu S."/>
            <person name="Sims D."/>
            <person name="Kennedy M."/>
            <person name="Amirebrahimi M."/>
            <person name="Weers B.D."/>
            <person name="McKinley B."/>
            <person name="Mattison A."/>
            <person name="Morishige D.T."/>
            <person name="Grimwood J."/>
            <person name="Schmutz J."/>
            <person name="Mullet J.E."/>
        </authorList>
    </citation>
    <scope>NUCLEOTIDE SEQUENCE [LARGE SCALE GENOMIC DNA]</scope>
    <source>
        <strain evidence="14">cv. BTx623</strain>
    </source>
</reference>
<organism evidence="13 14">
    <name type="scientific">Sorghum bicolor</name>
    <name type="common">Sorghum</name>
    <name type="synonym">Sorghum vulgare</name>
    <dbReference type="NCBI Taxonomy" id="4558"/>
    <lineage>
        <taxon>Eukaryota</taxon>
        <taxon>Viridiplantae</taxon>
        <taxon>Streptophyta</taxon>
        <taxon>Embryophyta</taxon>
        <taxon>Tracheophyta</taxon>
        <taxon>Spermatophyta</taxon>
        <taxon>Magnoliopsida</taxon>
        <taxon>Liliopsida</taxon>
        <taxon>Poales</taxon>
        <taxon>Poaceae</taxon>
        <taxon>PACMAD clade</taxon>
        <taxon>Panicoideae</taxon>
        <taxon>Andropogonodae</taxon>
        <taxon>Andropogoneae</taxon>
        <taxon>Sorghinae</taxon>
        <taxon>Sorghum</taxon>
    </lineage>
</organism>
<keyword evidence="7" id="KW-0175">Coiled coil</keyword>
<evidence type="ECO:0000259" key="10">
    <source>
        <dbReference type="Pfam" id="PF23559"/>
    </source>
</evidence>
<keyword evidence="6" id="KW-0067">ATP-binding</keyword>
<evidence type="ECO:0000313" key="14">
    <source>
        <dbReference type="Proteomes" id="UP000000768"/>
    </source>
</evidence>
<keyword evidence="5" id="KW-0611">Plant defense</keyword>
<comment type="similarity">
    <text evidence="1">Belongs to the disease resistance NB-LRR family.</text>
</comment>
<feature type="domain" description="R13L1/DRL21-like LRR repeat region" evidence="12">
    <location>
        <begin position="929"/>
        <end position="1045"/>
    </location>
</feature>
<sequence>MAEVLAGLLTSAVVGVAKDKLASVIAEKANFLWNFEDDLEDMMAVLETISAALQDAERRSVKEKLVLLWLKRLKNSALDISDMLQDYQDTSKQLTAKVPGVLSCLPIACKKTNVASRMKSIREELGKINKEFRDFKFSNGGTTNSVDQFDDVRETSSCLPNEPIIGRNIEKQEIINLLAAGTNKEETLIVAIYGLGGMGKSTLAQQIYNDAHFKKYDHRIWVYVSRDFSLRKIGSSIISLLPIEGGHQNRDTLEAINQCLNTQLHGKKVLIVLDDLWEEKDAELGKLRRMLHVGKKDSMIDVIVTTRNEDIARKVSTSEPYKLQPLKDATCWEIIKRTSKFEQEHNQEGFKQIGLDIAKKCGGVPLAAQAVGYLLQSKQLSKWIEINNSDIWNEYSEDDVSVLPSLKLTYERMPPQLKVCFSYCAIFEKGHNITEDDLIHQWIALDFIKPSMGKKYIRQLLGMSFLQVSKSPWAFGEHMARYTMHDLIHDLATLIMADELIVSDVASKSNNTHGQKYCRYALVTKYDQAQATKLSYILPSKVRALHFSDCNKLDVANGAFSFAKCLRILDFSGCSSVQLPASIGKLKQLKYLFAPRMQNDVLPEYINGLAKLQYLNLKESSRISALPESIGKLSGCLEFLGLSGCSGISELPASFGDLKCMMYLDMSGCSAIKELPDSVGHLTNLQRLELSGCNSLKAIPESLCGLTQLQYLSLEFCTYIVRLPEAIGCLVDLQYLNLSHCGVTELPLHLELALCSIKKELPRALRGLTRLEYLDMSWNGLVVGKMEKDDLLDAMKSLTSLKVLYLSGCLKRCFDVKKNDAYLDFIGTLTNLEHLDLSSNGELEYLPESIGNLKRLHTLNLRNCSGLMSLPVSISGATGLKSLVLDGCSHEVMDQATSLLHYSLTLPLFKVRADDISGYSNLHQLQGESDIGGLNIVSLENVRFLEEAQRLKLSAKQNLVKLTLSWTKDAHRLIEDKDLLGELVPPMSLKSFRLEGYSSPSFPSWLMVISHHLSSLTQITLDGLPKCSNLPPLGQLLCLESLFLSCAPGITKIDSGFCGGAGAFPRLKRVDVSDMDGLEEWNTTYIGEAGVEEFMFPVLERLEVSWCPRLRLKPCPPNSKSLVIRTSDQVISSLEEIETSSHYVRNSTPTTRLLIHVSQRQSFRLFHHFPALQHLQLGKCPNLGSLPEGIRHLSSLQSLALRSCDSISALPEWLSDISSLKELHICECTSIKSLPQCIQQLTNLQKLVIYGNQELRQWCESEENKAKLAHIKEIRYD</sequence>
<feature type="domain" description="Disease resistance protein winged helix" evidence="10">
    <location>
        <begin position="426"/>
        <end position="492"/>
    </location>
</feature>
<dbReference type="PANTHER" id="PTHR36766">
    <property type="entry name" value="PLANT BROAD-SPECTRUM MILDEW RESISTANCE PROTEIN RPW8"/>
    <property type="match status" value="1"/>
</dbReference>
<evidence type="ECO:0000313" key="13">
    <source>
        <dbReference type="EMBL" id="KXG29156.1"/>
    </source>
</evidence>
<evidence type="ECO:0000256" key="3">
    <source>
        <dbReference type="ARBA" id="ARBA00022737"/>
    </source>
</evidence>